<dbReference type="CDD" id="cd06550">
    <property type="entry name" value="TM_ABC_iron-siderophores_like"/>
    <property type="match status" value="1"/>
</dbReference>
<evidence type="ECO:0000259" key="10">
    <source>
        <dbReference type="Pfam" id="PF06271"/>
    </source>
</evidence>
<protein>
    <submittedName>
        <fullName evidence="11">Iron ABC transporter permease</fullName>
    </submittedName>
</protein>
<dbReference type="PANTHER" id="PTHR30472">
    <property type="entry name" value="FERRIC ENTEROBACTIN TRANSPORT SYSTEM PERMEASE PROTEIN"/>
    <property type="match status" value="1"/>
</dbReference>
<dbReference type="Gene3D" id="1.10.3470.10">
    <property type="entry name" value="ABC transporter involved in vitamin B12 uptake, BtuC"/>
    <property type="match status" value="1"/>
</dbReference>
<feature type="region of interest" description="Disordered" evidence="8">
    <location>
        <begin position="14"/>
        <end position="56"/>
    </location>
</feature>
<evidence type="ECO:0000256" key="7">
    <source>
        <dbReference type="ARBA" id="ARBA00023136"/>
    </source>
</evidence>
<sequence length="520" mass="54229">MLDRVFSLRLPVPRSTPVVTTRPPDTSPDSSTRKHALGGRGDLGDHRGGGDFGKEVVPEGPAPWQLRAVANVIDLCVIAIPVLIGWYLVDSLADINGGGQADRSVFGGAALAVAIGLFVWNRGVREGRAGTTVGKGWCGLVTRDIETCAPIGVRRALQRWWDRGTEVVRESTARVDGFEPVAPDTSLAAIRRRRLLGLAALAVLLVLVLFASVSVGARPLSFGEIFHALFYSTGGDTDIIVQTLRIPRTLLGLVVGIALGVAGALIQGHTRNPLADAGLLGLNAGAAFLVVIAIYAFGLATPGQYLWFAFVGSALASITVFGLSSIGNGSASPLSLALAGAAVAFFLQAMTSAVVILDQTSLDGYRFWVVGSMAGRGYDILWQVLPFLILGLVIAIASTPSLNVISLGEDVARSLGTNVAVSRIVGIAAITLLTGAATAACGPIAFIGLVVPHVARAITGPDYRWLVPYAGVLGGLMLVMADVIGRVVVRPGELQVGIVLAVFGAPFFVALVRRRKLASL</sequence>
<proteinExistence type="inferred from homology"/>
<feature type="transmembrane region" description="Helical" evidence="9">
    <location>
        <begin position="336"/>
        <end position="357"/>
    </location>
</feature>
<feature type="transmembrane region" description="Helical" evidence="9">
    <location>
        <begin position="466"/>
        <end position="488"/>
    </location>
</feature>
<evidence type="ECO:0000256" key="5">
    <source>
        <dbReference type="ARBA" id="ARBA00022692"/>
    </source>
</evidence>
<dbReference type="InterPro" id="IPR000522">
    <property type="entry name" value="ABC_transptr_permease_BtuC"/>
</dbReference>
<feature type="transmembrane region" description="Helical" evidence="9">
    <location>
        <begin position="436"/>
        <end position="454"/>
    </location>
</feature>
<dbReference type="OrthoDB" id="9782305at2"/>
<dbReference type="AlphaFoldDB" id="A0A438AX18"/>
<keyword evidence="6 9" id="KW-1133">Transmembrane helix</keyword>
<evidence type="ECO:0000256" key="8">
    <source>
        <dbReference type="SAM" id="MobiDB-lite"/>
    </source>
</evidence>
<keyword evidence="4" id="KW-1003">Cell membrane</keyword>
<accession>A0A438AX18</accession>
<evidence type="ECO:0000256" key="1">
    <source>
        <dbReference type="ARBA" id="ARBA00004651"/>
    </source>
</evidence>
<feature type="transmembrane region" description="Helical" evidence="9">
    <location>
        <begin position="246"/>
        <end position="266"/>
    </location>
</feature>
<dbReference type="SUPFAM" id="SSF81345">
    <property type="entry name" value="ABC transporter involved in vitamin B12 uptake, BtuC"/>
    <property type="match status" value="1"/>
</dbReference>
<feature type="transmembrane region" description="Helical" evidence="9">
    <location>
        <begin position="278"/>
        <end position="299"/>
    </location>
</feature>
<name>A0A438AX18_9NOCA</name>
<evidence type="ECO:0000256" key="6">
    <source>
        <dbReference type="ARBA" id="ARBA00022989"/>
    </source>
</evidence>
<dbReference type="Pfam" id="PF01032">
    <property type="entry name" value="FecCD"/>
    <property type="match status" value="1"/>
</dbReference>
<comment type="caution">
    <text evidence="11">The sequence shown here is derived from an EMBL/GenBank/DDBJ whole genome shotgun (WGS) entry which is preliminary data.</text>
</comment>
<evidence type="ECO:0000256" key="4">
    <source>
        <dbReference type="ARBA" id="ARBA00022475"/>
    </source>
</evidence>
<keyword evidence="3" id="KW-0813">Transport</keyword>
<dbReference type="InterPro" id="IPR010432">
    <property type="entry name" value="RDD"/>
</dbReference>
<gene>
    <name evidence="11" type="ORF">EF834_08700</name>
</gene>
<feature type="transmembrane region" description="Helical" evidence="9">
    <location>
        <begin position="494"/>
        <end position="512"/>
    </location>
</feature>
<dbReference type="FunFam" id="1.10.3470.10:FF:000001">
    <property type="entry name" value="Vitamin B12 ABC transporter permease BtuC"/>
    <property type="match status" value="1"/>
</dbReference>
<dbReference type="GO" id="GO:0005886">
    <property type="term" value="C:plasma membrane"/>
    <property type="evidence" value="ECO:0007669"/>
    <property type="project" value="UniProtKB-SubCell"/>
</dbReference>
<dbReference type="PANTHER" id="PTHR30472:SF1">
    <property type="entry name" value="FE(3+) DICITRATE TRANSPORT SYSTEM PERMEASE PROTEIN FECC-RELATED"/>
    <property type="match status" value="1"/>
</dbReference>
<dbReference type="GO" id="GO:0022857">
    <property type="term" value="F:transmembrane transporter activity"/>
    <property type="evidence" value="ECO:0007669"/>
    <property type="project" value="InterPro"/>
</dbReference>
<feature type="compositionally biased region" description="Basic and acidic residues" evidence="8">
    <location>
        <begin position="42"/>
        <end position="56"/>
    </location>
</feature>
<feature type="transmembrane region" description="Helical" evidence="9">
    <location>
        <begin position="305"/>
        <end position="324"/>
    </location>
</feature>
<keyword evidence="7 9" id="KW-0472">Membrane</keyword>
<evidence type="ECO:0000313" key="11">
    <source>
        <dbReference type="EMBL" id="RVW03238.1"/>
    </source>
</evidence>
<evidence type="ECO:0000256" key="9">
    <source>
        <dbReference type="SAM" id="Phobius"/>
    </source>
</evidence>
<feature type="compositionally biased region" description="Low complexity" evidence="8">
    <location>
        <begin position="14"/>
        <end position="30"/>
    </location>
</feature>
<reference evidence="11 12" key="1">
    <citation type="submission" date="2018-11" db="EMBL/GenBank/DDBJ databases">
        <title>Rhodococcus spongicola sp. nov. and Rhodococcus xishaensis sp. nov. from marine sponges.</title>
        <authorList>
            <person name="Li L."/>
            <person name="Lin H.W."/>
        </authorList>
    </citation>
    <scope>NUCLEOTIDE SEQUENCE [LARGE SCALE GENOMIC DNA]</scope>
    <source>
        <strain evidence="11 12">LHW50502</strain>
    </source>
</reference>
<dbReference type="InterPro" id="IPR037294">
    <property type="entry name" value="ABC_BtuC-like"/>
</dbReference>
<feature type="transmembrane region" description="Helical" evidence="9">
    <location>
        <begin position="380"/>
        <end position="399"/>
    </location>
</feature>
<feature type="transmembrane region" description="Helical" evidence="9">
    <location>
        <begin position="101"/>
        <end position="120"/>
    </location>
</feature>
<keyword evidence="5 9" id="KW-0812">Transmembrane</keyword>
<organism evidence="11 12">
    <name type="scientific">Rhodococcus spongiicola</name>
    <dbReference type="NCBI Taxonomy" id="2487352"/>
    <lineage>
        <taxon>Bacteria</taxon>
        <taxon>Bacillati</taxon>
        <taxon>Actinomycetota</taxon>
        <taxon>Actinomycetes</taxon>
        <taxon>Mycobacteriales</taxon>
        <taxon>Nocardiaceae</taxon>
        <taxon>Rhodococcus</taxon>
    </lineage>
</organism>
<dbReference type="Proteomes" id="UP000284333">
    <property type="component" value="Unassembled WGS sequence"/>
</dbReference>
<feature type="transmembrane region" description="Helical" evidence="9">
    <location>
        <begin position="68"/>
        <end position="89"/>
    </location>
</feature>
<dbReference type="EMBL" id="RKLN01000003">
    <property type="protein sequence ID" value="RVW03238.1"/>
    <property type="molecule type" value="Genomic_DNA"/>
</dbReference>
<keyword evidence="12" id="KW-1185">Reference proteome</keyword>
<comment type="similarity">
    <text evidence="2">Belongs to the binding-protein-dependent transport system permease family. FecCD subfamily.</text>
</comment>
<feature type="transmembrane region" description="Helical" evidence="9">
    <location>
        <begin position="195"/>
        <end position="217"/>
    </location>
</feature>
<evidence type="ECO:0000256" key="3">
    <source>
        <dbReference type="ARBA" id="ARBA00022448"/>
    </source>
</evidence>
<evidence type="ECO:0000313" key="12">
    <source>
        <dbReference type="Proteomes" id="UP000284333"/>
    </source>
</evidence>
<feature type="domain" description="RDD" evidence="10">
    <location>
        <begin position="62"/>
        <end position="200"/>
    </location>
</feature>
<dbReference type="GO" id="GO:0033214">
    <property type="term" value="P:siderophore-iron import into cell"/>
    <property type="evidence" value="ECO:0007669"/>
    <property type="project" value="TreeGrafter"/>
</dbReference>
<dbReference type="Pfam" id="PF06271">
    <property type="entry name" value="RDD"/>
    <property type="match status" value="1"/>
</dbReference>
<comment type="subcellular location">
    <subcellularLocation>
        <location evidence="1">Cell membrane</location>
        <topology evidence="1">Multi-pass membrane protein</topology>
    </subcellularLocation>
</comment>
<evidence type="ECO:0000256" key="2">
    <source>
        <dbReference type="ARBA" id="ARBA00007935"/>
    </source>
</evidence>